<dbReference type="AlphaFoldDB" id="A0A5N0YWC9"/>
<evidence type="ECO:0000256" key="9">
    <source>
        <dbReference type="ARBA" id="ARBA00022989"/>
    </source>
</evidence>
<evidence type="ECO:0000256" key="4">
    <source>
        <dbReference type="ARBA" id="ARBA00020268"/>
    </source>
</evidence>
<dbReference type="InterPro" id="IPR002528">
    <property type="entry name" value="MATE_fam"/>
</dbReference>
<dbReference type="PANTHER" id="PTHR43298">
    <property type="entry name" value="MULTIDRUG RESISTANCE PROTEIN NORM-RELATED"/>
    <property type="match status" value="1"/>
</dbReference>
<evidence type="ECO:0000256" key="2">
    <source>
        <dbReference type="ARBA" id="ARBA00004651"/>
    </source>
</evidence>
<evidence type="ECO:0000313" key="15">
    <source>
        <dbReference type="Proteomes" id="UP000326078"/>
    </source>
</evidence>
<evidence type="ECO:0000256" key="8">
    <source>
        <dbReference type="ARBA" id="ARBA00022692"/>
    </source>
</evidence>
<dbReference type="Pfam" id="PF01554">
    <property type="entry name" value="MatE"/>
    <property type="match status" value="2"/>
</dbReference>
<evidence type="ECO:0000256" key="3">
    <source>
        <dbReference type="ARBA" id="ARBA00010199"/>
    </source>
</evidence>
<comment type="subcellular location">
    <subcellularLocation>
        <location evidence="2">Cell membrane</location>
        <topology evidence="2">Multi-pass membrane protein</topology>
    </subcellularLocation>
</comment>
<evidence type="ECO:0000256" key="7">
    <source>
        <dbReference type="ARBA" id="ARBA00022475"/>
    </source>
</evidence>
<keyword evidence="7" id="KW-1003">Cell membrane</keyword>
<evidence type="ECO:0000256" key="11">
    <source>
        <dbReference type="ARBA" id="ARBA00023136"/>
    </source>
</evidence>
<protein>
    <recommendedName>
        <fullName evidence="4">Probable multidrug resistance protein NorM</fullName>
    </recommendedName>
    <alternativeName>
        <fullName evidence="12">Multidrug-efflux transporter</fullName>
    </alternativeName>
</protein>
<dbReference type="CDD" id="cd13138">
    <property type="entry name" value="MATE_yoeA_like"/>
    <property type="match status" value="1"/>
</dbReference>
<feature type="transmembrane region" description="Helical" evidence="13">
    <location>
        <begin position="133"/>
        <end position="151"/>
    </location>
</feature>
<evidence type="ECO:0000256" key="12">
    <source>
        <dbReference type="ARBA" id="ARBA00031636"/>
    </source>
</evidence>
<organism evidence="14 15">
    <name type="scientific">Enterococcus durans</name>
    <dbReference type="NCBI Taxonomy" id="53345"/>
    <lineage>
        <taxon>Bacteria</taxon>
        <taxon>Bacillati</taxon>
        <taxon>Bacillota</taxon>
        <taxon>Bacilli</taxon>
        <taxon>Lactobacillales</taxon>
        <taxon>Enterococcaceae</taxon>
        <taxon>Enterococcus</taxon>
    </lineage>
</organism>
<feature type="transmembrane region" description="Helical" evidence="13">
    <location>
        <begin position="232"/>
        <end position="260"/>
    </location>
</feature>
<sequence length="461" mass="50048">MRDLTKGNPAKLILMFTVPLLIGNVFQQFYNMVDMIIVGQTLGKNALAAVGATGSLTFLIIGFAQGLTAGLAIITAQRYGAKDYRGLKKSFAASVIISLIVTIVLTVLSLVFIHPMLQLMQTPPEIIDQAQTFISIILLGIFASMSFNLLSNVIRALGDSRTPLFFLIIAVIINVVLDLIFIIFFGMGVEGAAIATVIAQVSSSVLCLVYIKKKIPLLQLRKKDFSFDKEEIRIHLNAALPMAFQSSIIAIGAIVLQAALNSLGTDVVAAQAAASRIDQFANQPMMSFGIAMATFSAQNYGAKEYGRILKGVKQTLMMSIGFSLVAGATVIFFGHSLMKLFVSSSETRVFELAQTYFNINGSLYWILAILFILRYTLQGLGQSKIPTIAGMMELLMRSFAAIILTGMLGYAGAAAASPLAWAGSVAVLLYSYLRSMKQLKQLDNEQHFSLDDAEVRYDSVH</sequence>
<feature type="transmembrane region" description="Helical" evidence="13">
    <location>
        <begin position="12"/>
        <end position="30"/>
    </location>
</feature>
<feature type="transmembrane region" description="Helical" evidence="13">
    <location>
        <begin position="163"/>
        <end position="185"/>
    </location>
</feature>
<dbReference type="InterPro" id="IPR050222">
    <property type="entry name" value="MATE_MdtK"/>
</dbReference>
<dbReference type="GO" id="GO:0005886">
    <property type="term" value="C:plasma membrane"/>
    <property type="evidence" value="ECO:0007669"/>
    <property type="project" value="UniProtKB-SubCell"/>
</dbReference>
<feature type="transmembrane region" description="Helical" evidence="13">
    <location>
        <begin position="355"/>
        <end position="373"/>
    </location>
</feature>
<feature type="transmembrane region" description="Helical" evidence="13">
    <location>
        <begin position="394"/>
        <end position="412"/>
    </location>
</feature>
<feature type="transmembrane region" description="Helical" evidence="13">
    <location>
        <begin position="314"/>
        <end position="335"/>
    </location>
</feature>
<dbReference type="EMBL" id="VYUT01000004">
    <property type="protein sequence ID" value="KAA9207115.1"/>
    <property type="molecule type" value="Genomic_DNA"/>
</dbReference>
<dbReference type="PANTHER" id="PTHR43298:SF2">
    <property type="entry name" value="FMN_FAD EXPORTER YEEO-RELATED"/>
    <property type="match status" value="1"/>
</dbReference>
<keyword evidence="10" id="KW-0406">Ion transport</keyword>
<comment type="similarity">
    <text evidence="3">Belongs to the multi antimicrobial extrusion (MATE) (TC 2.A.66.1) family.</text>
</comment>
<keyword evidence="11 13" id="KW-0472">Membrane</keyword>
<evidence type="ECO:0000256" key="5">
    <source>
        <dbReference type="ARBA" id="ARBA00022448"/>
    </source>
</evidence>
<dbReference type="GO" id="GO:0015297">
    <property type="term" value="F:antiporter activity"/>
    <property type="evidence" value="ECO:0007669"/>
    <property type="project" value="UniProtKB-KW"/>
</dbReference>
<evidence type="ECO:0000256" key="10">
    <source>
        <dbReference type="ARBA" id="ARBA00023065"/>
    </source>
</evidence>
<keyword evidence="6" id="KW-0050">Antiport</keyword>
<proteinExistence type="inferred from homology"/>
<gene>
    <name evidence="14" type="ORF">F6X95_03935</name>
</gene>
<evidence type="ECO:0000256" key="6">
    <source>
        <dbReference type="ARBA" id="ARBA00022449"/>
    </source>
</evidence>
<keyword evidence="8 13" id="KW-0812">Transmembrane</keyword>
<dbReference type="Proteomes" id="UP000326078">
    <property type="component" value="Unassembled WGS sequence"/>
</dbReference>
<evidence type="ECO:0000256" key="13">
    <source>
        <dbReference type="SAM" id="Phobius"/>
    </source>
</evidence>
<dbReference type="GO" id="GO:0042910">
    <property type="term" value="F:xenobiotic transmembrane transporter activity"/>
    <property type="evidence" value="ECO:0007669"/>
    <property type="project" value="InterPro"/>
</dbReference>
<evidence type="ECO:0000313" key="14">
    <source>
        <dbReference type="EMBL" id="KAA9207115.1"/>
    </source>
</evidence>
<dbReference type="NCBIfam" id="TIGR00797">
    <property type="entry name" value="matE"/>
    <property type="match status" value="1"/>
</dbReference>
<comment type="function">
    <text evidence="1">Multidrug efflux pump.</text>
</comment>
<keyword evidence="9 13" id="KW-1133">Transmembrane helix</keyword>
<dbReference type="GO" id="GO:0006811">
    <property type="term" value="P:monoatomic ion transport"/>
    <property type="evidence" value="ECO:0007669"/>
    <property type="project" value="UniProtKB-KW"/>
</dbReference>
<reference evidence="14 15" key="1">
    <citation type="submission" date="2019-09" db="EMBL/GenBank/DDBJ databases">
        <title>Vancomyinc resistant enterococci isolated from farm animals in Switzerland.</title>
        <authorList>
            <person name="Stevens M.J.A."/>
            <person name="Stephan R."/>
            <person name="Morach M."/>
            <person name="Nuesch-Inderbinen M."/>
        </authorList>
    </citation>
    <scope>NUCLEOTIDE SEQUENCE [LARGE SCALE GENOMIC DNA]</scope>
    <source>
        <strain evidence="14 15">GH27</strain>
    </source>
</reference>
<dbReference type="PIRSF" id="PIRSF006603">
    <property type="entry name" value="DinF"/>
    <property type="match status" value="1"/>
</dbReference>
<comment type="caution">
    <text evidence="14">The sequence shown here is derived from an EMBL/GenBank/DDBJ whole genome shotgun (WGS) entry which is preliminary data.</text>
</comment>
<name>A0A5N0YWC9_9ENTE</name>
<dbReference type="InterPro" id="IPR048279">
    <property type="entry name" value="MdtK-like"/>
</dbReference>
<feature type="transmembrane region" description="Helical" evidence="13">
    <location>
        <begin position="280"/>
        <end position="302"/>
    </location>
</feature>
<feature type="transmembrane region" description="Helical" evidence="13">
    <location>
        <begin position="191"/>
        <end position="211"/>
    </location>
</feature>
<evidence type="ECO:0000256" key="1">
    <source>
        <dbReference type="ARBA" id="ARBA00003408"/>
    </source>
</evidence>
<feature type="transmembrane region" description="Helical" evidence="13">
    <location>
        <begin position="50"/>
        <end position="74"/>
    </location>
</feature>
<dbReference type="RefSeq" id="WP_104661552.1">
    <property type="nucleotide sequence ID" value="NZ_PTWL01000116.1"/>
</dbReference>
<keyword evidence="5" id="KW-0813">Transport</keyword>
<feature type="transmembrane region" description="Helical" evidence="13">
    <location>
        <begin position="95"/>
        <end position="113"/>
    </location>
</feature>
<accession>A0A5N0YWC9</accession>